<dbReference type="SMART" id="SM01381">
    <property type="entry name" value="7TM_GPCR_Srsx"/>
    <property type="match status" value="1"/>
</dbReference>
<dbReference type="Gene3D" id="1.20.1070.10">
    <property type="entry name" value="Rhodopsin 7-helix transmembrane proteins"/>
    <property type="match status" value="1"/>
</dbReference>
<dbReference type="Proteomes" id="UP000887572">
    <property type="component" value="Unplaced"/>
</dbReference>
<feature type="compositionally biased region" description="Polar residues" evidence="11">
    <location>
        <begin position="556"/>
        <end position="567"/>
    </location>
</feature>
<evidence type="ECO:0000313" key="15">
    <source>
        <dbReference type="Proteomes" id="UP000887572"/>
    </source>
</evidence>
<feature type="region of interest" description="Disordered" evidence="11">
    <location>
        <begin position="375"/>
        <end position="409"/>
    </location>
</feature>
<comment type="similarity">
    <text evidence="10">Belongs to the G-protein coupled receptor 1 family.</text>
</comment>
<sequence>MAFPTRRISALMVCRILLLFCIPSSFASSSSSGGPGPSQILERVDHSLFDAWPSTSTPWDTVLSNYSTPSVSTTTAADLAPIRTGPSTSLFHSRPMVALLITALVFVLIVATVLGNLMVCVAIALVRKLKAQPANLLLVSLAFADFCVGLFVMPMAAVYLLEDKWPFGSLLCRFWVTADLILCTASILNLCTISVDRYWAVSRALRYSAIRTRRRICTYIGAVWVGSLVAAVPLELLSFRGNGNVCQLFLPFTTLAKNDSADGMPEGFSLREFAGNGDEIAVSQNRIYQIVATIIAFWAPALTMVIVYVNLWNAAKKMQRQDRMVLRWQGVQCQRQQNTEPTTPKANGTIRERAENNSSPSLLANANARLMTALRPSSTAQQIQRHHSIEHDKNNNNNNNNNNVTAELDKPRPSACSALAGAIRIPLLGSYSSTASSVVGALTGGVGKSHHIQYEDKARKTLGVMMSVFICCWVPFFILALLKSQRIVHHVPTWLDSLALWLGYSNSMLNPLIYCKYNREFRIPFREMICCRFTTLQDAMRNESYYAKFGSPRSRNGRLNSTASRNGATERSDGRNRHGDDGNGKGRHSLAVGPATADKRNSSPGALAN</sequence>
<dbReference type="GO" id="GO:0043410">
    <property type="term" value="P:positive regulation of MAPK cascade"/>
    <property type="evidence" value="ECO:0007669"/>
    <property type="project" value="TreeGrafter"/>
</dbReference>
<keyword evidence="6 12" id="KW-0472">Membrane</keyword>
<feature type="compositionally biased region" description="Basic and acidic residues" evidence="11">
    <location>
        <begin position="568"/>
        <end position="584"/>
    </location>
</feature>
<keyword evidence="7" id="KW-1015">Disulfide bond</keyword>
<dbReference type="PRINTS" id="PR00237">
    <property type="entry name" value="GPCRRHODOPSN"/>
</dbReference>
<dbReference type="WBParaSite" id="Gr19_v10_g8866.t2">
    <property type="protein sequence ID" value="Gr19_v10_g8866.t2"/>
    <property type="gene ID" value="Gr19_v10_g8866"/>
</dbReference>
<dbReference type="GO" id="GO:0005886">
    <property type="term" value="C:plasma membrane"/>
    <property type="evidence" value="ECO:0007669"/>
    <property type="project" value="UniProtKB-SubCell"/>
</dbReference>
<keyword evidence="5 10" id="KW-0297">G-protein coupled receptor</keyword>
<feature type="chain" id="PRO_5037241442" evidence="13">
    <location>
        <begin position="28"/>
        <end position="609"/>
    </location>
</feature>
<feature type="transmembrane region" description="Helical" evidence="12">
    <location>
        <begin position="173"/>
        <end position="195"/>
    </location>
</feature>
<evidence type="ECO:0000256" key="11">
    <source>
        <dbReference type="SAM" id="MobiDB-lite"/>
    </source>
</evidence>
<evidence type="ECO:0000256" key="2">
    <source>
        <dbReference type="ARBA" id="ARBA00022475"/>
    </source>
</evidence>
<dbReference type="PANTHER" id="PTHR24248:SF199">
    <property type="entry name" value="IP13425P-RELATED"/>
    <property type="match status" value="1"/>
</dbReference>
<evidence type="ECO:0000256" key="10">
    <source>
        <dbReference type="RuleBase" id="RU000688"/>
    </source>
</evidence>
<evidence type="ECO:0000256" key="13">
    <source>
        <dbReference type="SAM" id="SignalP"/>
    </source>
</evidence>
<evidence type="ECO:0000256" key="3">
    <source>
        <dbReference type="ARBA" id="ARBA00022692"/>
    </source>
</evidence>
<feature type="domain" description="G-protein coupled receptors family 1 profile" evidence="14">
    <location>
        <begin position="115"/>
        <end position="514"/>
    </location>
</feature>
<keyword evidence="13" id="KW-0732">Signal</keyword>
<reference evidence="16" key="1">
    <citation type="submission" date="2022-11" db="UniProtKB">
        <authorList>
            <consortium name="WormBaseParasite"/>
        </authorList>
    </citation>
    <scope>IDENTIFICATION</scope>
</reference>
<feature type="transmembrane region" description="Helical" evidence="12">
    <location>
        <begin position="136"/>
        <end position="161"/>
    </location>
</feature>
<keyword evidence="2" id="KW-1003">Cell membrane</keyword>
<evidence type="ECO:0000256" key="8">
    <source>
        <dbReference type="ARBA" id="ARBA00023170"/>
    </source>
</evidence>
<dbReference type="AlphaFoldDB" id="A0A914IAS0"/>
<name>A0A914IAS0_GLORO</name>
<feature type="transmembrane region" description="Helical" evidence="12">
    <location>
        <begin position="462"/>
        <end position="482"/>
    </location>
</feature>
<feature type="region of interest" description="Disordered" evidence="11">
    <location>
        <begin position="334"/>
        <end position="361"/>
    </location>
</feature>
<evidence type="ECO:0000256" key="9">
    <source>
        <dbReference type="ARBA" id="ARBA00023224"/>
    </source>
</evidence>
<keyword evidence="4 12" id="KW-1133">Transmembrane helix</keyword>
<keyword evidence="9 10" id="KW-0807">Transducer</keyword>
<feature type="signal peptide" evidence="13">
    <location>
        <begin position="1"/>
        <end position="27"/>
    </location>
</feature>
<evidence type="ECO:0000259" key="14">
    <source>
        <dbReference type="PROSITE" id="PS50262"/>
    </source>
</evidence>
<evidence type="ECO:0000256" key="7">
    <source>
        <dbReference type="ARBA" id="ARBA00023157"/>
    </source>
</evidence>
<dbReference type="Pfam" id="PF00001">
    <property type="entry name" value="7tm_1"/>
    <property type="match status" value="2"/>
</dbReference>
<feature type="transmembrane region" description="Helical" evidence="12">
    <location>
        <begin position="216"/>
        <end position="234"/>
    </location>
</feature>
<dbReference type="PANTHER" id="PTHR24248">
    <property type="entry name" value="ADRENERGIC RECEPTOR-RELATED G-PROTEIN COUPLED RECEPTOR"/>
    <property type="match status" value="1"/>
</dbReference>
<accession>A0A914IAS0</accession>
<organism evidence="15 16">
    <name type="scientific">Globodera rostochiensis</name>
    <name type="common">Golden nematode worm</name>
    <name type="synonym">Heterodera rostochiensis</name>
    <dbReference type="NCBI Taxonomy" id="31243"/>
    <lineage>
        <taxon>Eukaryota</taxon>
        <taxon>Metazoa</taxon>
        <taxon>Ecdysozoa</taxon>
        <taxon>Nematoda</taxon>
        <taxon>Chromadorea</taxon>
        <taxon>Rhabditida</taxon>
        <taxon>Tylenchina</taxon>
        <taxon>Tylenchomorpha</taxon>
        <taxon>Tylenchoidea</taxon>
        <taxon>Heteroderidae</taxon>
        <taxon>Heteroderinae</taxon>
        <taxon>Globodera</taxon>
    </lineage>
</organism>
<dbReference type="GO" id="GO:0071880">
    <property type="term" value="P:adenylate cyclase-activating adrenergic receptor signaling pathway"/>
    <property type="evidence" value="ECO:0007669"/>
    <property type="project" value="TreeGrafter"/>
</dbReference>
<feature type="transmembrane region" description="Helical" evidence="12">
    <location>
        <begin position="287"/>
        <end position="311"/>
    </location>
</feature>
<protein>
    <submittedName>
        <fullName evidence="16">G-protein coupled receptors family 1 profile domain-containing protein</fullName>
    </submittedName>
</protein>
<dbReference type="SUPFAM" id="SSF81321">
    <property type="entry name" value="Family A G protein-coupled receptor-like"/>
    <property type="match status" value="1"/>
</dbReference>
<evidence type="ECO:0000313" key="16">
    <source>
        <dbReference type="WBParaSite" id="Gr19_v10_g8866.t2"/>
    </source>
</evidence>
<feature type="transmembrane region" description="Helical" evidence="12">
    <location>
        <begin position="96"/>
        <end position="124"/>
    </location>
</feature>
<dbReference type="CDD" id="cd15329">
    <property type="entry name" value="7tmA_5-HT7"/>
    <property type="match status" value="1"/>
</dbReference>
<dbReference type="PROSITE" id="PS00237">
    <property type="entry name" value="G_PROTEIN_RECEP_F1_1"/>
    <property type="match status" value="1"/>
</dbReference>
<evidence type="ECO:0000256" key="1">
    <source>
        <dbReference type="ARBA" id="ARBA00004651"/>
    </source>
</evidence>
<dbReference type="InterPro" id="IPR000276">
    <property type="entry name" value="GPCR_Rhodpsn"/>
</dbReference>
<keyword evidence="3 10" id="KW-0812">Transmembrane</keyword>
<evidence type="ECO:0000256" key="6">
    <source>
        <dbReference type="ARBA" id="ARBA00023136"/>
    </source>
</evidence>
<keyword evidence="15" id="KW-1185">Reference proteome</keyword>
<keyword evidence="8 10" id="KW-0675">Receptor</keyword>
<proteinExistence type="inferred from homology"/>
<evidence type="ECO:0000256" key="5">
    <source>
        <dbReference type="ARBA" id="ARBA00023040"/>
    </source>
</evidence>
<feature type="region of interest" description="Disordered" evidence="11">
    <location>
        <begin position="556"/>
        <end position="609"/>
    </location>
</feature>
<dbReference type="GO" id="GO:0004993">
    <property type="term" value="F:G protein-coupled serotonin receptor activity"/>
    <property type="evidence" value="ECO:0007669"/>
    <property type="project" value="UniProtKB-ARBA"/>
</dbReference>
<dbReference type="InterPro" id="IPR017452">
    <property type="entry name" value="GPCR_Rhodpsn_7TM"/>
</dbReference>
<evidence type="ECO:0000256" key="4">
    <source>
        <dbReference type="ARBA" id="ARBA00022989"/>
    </source>
</evidence>
<evidence type="ECO:0000256" key="12">
    <source>
        <dbReference type="SAM" id="Phobius"/>
    </source>
</evidence>
<dbReference type="PROSITE" id="PS50262">
    <property type="entry name" value="G_PROTEIN_RECEP_F1_2"/>
    <property type="match status" value="1"/>
</dbReference>
<feature type="transmembrane region" description="Helical" evidence="12">
    <location>
        <begin position="494"/>
        <end position="515"/>
    </location>
</feature>
<feature type="compositionally biased region" description="Polar residues" evidence="11">
    <location>
        <begin position="334"/>
        <end position="346"/>
    </location>
</feature>
<comment type="subcellular location">
    <subcellularLocation>
        <location evidence="1">Cell membrane</location>
        <topology evidence="1">Multi-pass membrane protein</topology>
    </subcellularLocation>
</comment>